<evidence type="ECO:0000256" key="2">
    <source>
        <dbReference type="ARBA" id="ARBA00008465"/>
    </source>
</evidence>
<dbReference type="STRING" id="1437874.CSPHI_06580"/>
<evidence type="ECO:0000256" key="1">
    <source>
        <dbReference type="ARBA" id="ARBA00001922"/>
    </source>
</evidence>
<accession>A0A1L7CY13</accession>
<evidence type="ECO:0000313" key="8">
    <source>
        <dbReference type="EMBL" id="APT90766.1"/>
    </source>
</evidence>
<keyword evidence="6" id="KW-0170">Cobalt</keyword>
<evidence type="ECO:0000256" key="3">
    <source>
        <dbReference type="ARBA" id="ARBA00011870"/>
    </source>
</evidence>
<evidence type="ECO:0000259" key="7">
    <source>
        <dbReference type="Pfam" id="PF01642"/>
    </source>
</evidence>
<dbReference type="EMBL" id="CP009248">
    <property type="protein sequence ID" value="APT90766.1"/>
    <property type="molecule type" value="Genomic_DNA"/>
</dbReference>
<feature type="domain" description="Methylmalonyl-CoA mutase alpha/beta chain catalytic" evidence="7">
    <location>
        <begin position="216"/>
        <end position="491"/>
    </location>
</feature>
<sequence length="622" mass="64373">MTETKPPAGLPPDFDDRREAWYEAVAGVFARVQRRDLADVPRDVWRKLVVTTYDGIEIRPLYTRGDDLPEAPAPGAFPYTRAAVVRPAERAGWGVRESFGTGGAAPARVNAAILDALTNGTTDLRLELRGDLGPGDIGAALAGVYPDLAAITLAAGDRVGEAAEALHAFIDAADPADPEALRVELGAAPLTAGYAGTREPDLAEAVALARAAAERPGRERALLVDAVALSDLGASDAEEVGFALAAGVDYVRALTDAGMTPAAALAQISFRFAAGDDQFPTIAKFRAARTLWARVAEVLGAAEAGRAPMHAVTAPVMFTRRDPWVNMLRGTVAAFAAGVGGADTVEVLPFDHAIAGGQPGVTAGFAARIARNANLLLLEESHLGFVVDPAGGSYYVEELTESLAERAWAAFAEVEAAGGFAAAEELIRSRIDATHAARRADIAHRRFKITAINEFPNLAEAPLPPEARPAEAPIRRYAADFEALRDRSDDHLAATGRRPRITLLPLGPLAKHNARTGFATNLLAAGGIEAVNPGQVTPGEPGFAEAAAAGPVVVLCGADAEYAEHGAAAVAAARAAGAAEVLVAGPPTPFEGAPPGGAPDGHLTLTIDAVAELTRLLDTLGA</sequence>
<dbReference type="KEGG" id="csph:CSPHI_06580"/>
<evidence type="ECO:0000256" key="5">
    <source>
        <dbReference type="ARBA" id="ARBA00023235"/>
    </source>
</evidence>
<comment type="similarity">
    <text evidence="2">Belongs to the methylmalonyl-CoA mutase family.</text>
</comment>
<dbReference type="GO" id="GO:0031419">
    <property type="term" value="F:cobalamin binding"/>
    <property type="evidence" value="ECO:0007669"/>
    <property type="project" value="UniProtKB-KW"/>
</dbReference>
<dbReference type="RefSeq" id="WP_075692005.1">
    <property type="nucleotide sequence ID" value="NZ_CP009248.1"/>
</dbReference>
<proteinExistence type="inferred from homology"/>
<keyword evidence="9" id="KW-1185">Reference proteome</keyword>
<evidence type="ECO:0000313" key="9">
    <source>
        <dbReference type="Proteomes" id="UP000185469"/>
    </source>
</evidence>
<dbReference type="PANTHER" id="PTHR48101:SF4">
    <property type="entry name" value="METHYLMALONYL-COA MUTASE, MITOCHONDRIAL"/>
    <property type="match status" value="1"/>
</dbReference>
<dbReference type="Pfam" id="PF01642">
    <property type="entry name" value="MM_CoA_mutase"/>
    <property type="match status" value="1"/>
</dbReference>
<dbReference type="Gene3D" id="3.40.50.280">
    <property type="entry name" value="Cobalamin-binding domain"/>
    <property type="match status" value="1"/>
</dbReference>
<dbReference type="SUPFAM" id="SSF52242">
    <property type="entry name" value="Cobalamin (vitamin B12)-binding domain"/>
    <property type="match status" value="1"/>
</dbReference>
<dbReference type="OrthoDB" id="9762378at2"/>
<dbReference type="Gene3D" id="3.20.20.240">
    <property type="entry name" value="Methylmalonyl-CoA mutase"/>
    <property type="match status" value="1"/>
</dbReference>
<organism evidence="8 9">
    <name type="scientific">Corynebacterium sphenisci DSM 44792</name>
    <dbReference type="NCBI Taxonomy" id="1437874"/>
    <lineage>
        <taxon>Bacteria</taxon>
        <taxon>Bacillati</taxon>
        <taxon>Actinomycetota</taxon>
        <taxon>Actinomycetes</taxon>
        <taxon>Mycobacteriales</taxon>
        <taxon>Corynebacteriaceae</taxon>
        <taxon>Corynebacterium</taxon>
    </lineage>
</organism>
<dbReference type="InterPro" id="IPR036724">
    <property type="entry name" value="Cobalamin-bd_sf"/>
</dbReference>
<dbReference type="InterPro" id="IPR006099">
    <property type="entry name" value="MeMalonylCoA_mutase_a/b_cat"/>
</dbReference>
<dbReference type="InterPro" id="IPR016176">
    <property type="entry name" value="Cbl-dep_enz_cat"/>
</dbReference>
<dbReference type="PANTHER" id="PTHR48101">
    <property type="entry name" value="METHYLMALONYL-COA MUTASE, MITOCHONDRIAL-RELATED"/>
    <property type="match status" value="1"/>
</dbReference>
<evidence type="ECO:0000256" key="6">
    <source>
        <dbReference type="ARBA" id="ARBA00023285"/>
    </source>
</evidence>
<dbReference type="GO" id="GO:0046872">
    <property type="term" value="F:metal ion binding"/>
    <property type="evidence" value="ECO:0007669"/>
    <property type="project" value="InterPro"/>
</dbReference>
<dbReference type="GO" id="GO:0004494">
    <property type="term" value="F:methylmalonyl-CoA mutase activity"/>
    <property type="evidence" value="ECO:0007669"/>
    <property type="project" value="UniProtKB-EC"/>
</dbReference>
<protein>
    <submittedName>
        <fullName evidence="8">Methylmalonyl-CoA mutase</fullName>
    </submittedName>
</protein>
<keyword evidence="4" id="KW-0846">Cobalamin</keyword>
<evidence type="ECO:0000256" key="4">
    <source>
        <dbReference type="ARBA" id="ARBA00022628"/>
    </source>
</evidence>
<comment type="cofactor">
    <cofactor evidence="1">
        <name>adenosylcob(III)alamin</name>
        <dbReference type="ChEBI" id="CHEBI:18408"/>
    </cofactor>
</comment>
<gene>
    <name evidence="8" type="ORF">CSPHI_06580</name>
</gene>
<dbReference type="SUPFAM" id="SSF51703">
    <property type="entry name" value="Cobalamin (vitamin B12)-dependent enzymes"/>
    <property type="match status" value="1"/>
</dbReference>
<comment type="subunit">
    <text evidence="3">Heterodimer of an alpha and a beta chain.</text>
</comment>
<name>A0A1L7CY13_9CORY</name>
<reference evidence="8 9" key="1">
    <citation type="submission" date="2014-08" db="EMBL/GenBank/DDBJ databases">
        <title>Complete genome sequence of Corynebacterium sphenisci CECT 5990(T) (=DSM 44792(T)), isolated from healthy wild penguins.</title>
        <authorList>
            <person name="Ruckert C."/>
            <person name="Albersmeier A."/>
            <person name="Winkler A."/>
            <person name="Kalinowski J."/>
        </authorList>
    </citation>
    <scope>NUCLEOTIDE SEQUENCE [LARGE SCALE GENOMIC DNA]</scope>
    <source>
        <strain evidence="8 9">DSM 44792</strain>
    </source>
</reference>
<dbReference type="Proteomes" id="UP000185469">
    <property type="component" value="Chromosome"/>
</dbReference>
<dbReference type="AlphaFoldDB" id="A0A1L7CY13"/>
<keyword evidence="5" id="KW-0413">Isomerase</keyword>